<reference evidence="10" key="1">
    <citation type="submission" date="2021-06" db="EMBL/GenBank/DDBJ databases">
        <authorList>
            <person name="Kallberg Y."/>
            <person name="Tangrot J."/>
            <person name="Rosling A."/>
        </authorList>
    </citation>
    <scope>NUCLEOTIDE SEQUENCE</scope>
    <source>
        <strain evidence="10">CL551</strain>
    </source>
</reference>
<dbReference type="Proteomes" id="UP000789342">
    <property type="component" value="Unassembled WGS sequence"/>
</dbReference>
<evidence type="ECO:0000313" key="10">
    <source>
        <dbReference type="EMBL" id="CAG8495028.1"/>
    </source>
</evidence>
<name>A0A9N8WN27_9GLOM</name>
<organism evidence="10 11">
    <name type="scientific">Acaulospora morrowiae</name>
    <dbReference type="NCBI Taxonomy" id="94023"/>
    <lineage>
        <taxon>Eukaryota</taxon>
        <taxon>Fungi</taxon>
        <taxon>Fungi incertae sedis</taxon>
        <taxon>Mucoromycota</taxon>
        <taxon>Glomeromycotina</taxon>
        <taxon>Glomeromycetes</taxon>
        <taxon>Diversisporales</taxon>
        <taxon>Acaulosporaceae</taxon>
        <taxon>Acaulospora</taxon>
    </lineage>
</organism>
<dbReference type="InterPro" id="IPR045034">
    <property type="entry name" value="O-acyltransferase_WSD1-like"/>
</dbReference>
<accession>A0A9N8WN27</accession>
<dbReference type="GO" id="GO:0005886">
    <property type="term" value="C:plasma membrane"/>
    <property type="evidence" value="ECO:0007669"/>
    <property type="project" value="TreeGrafter"/>
</dbReference>
<keyword evidence="3" id="KW-0808">Transferase</keyword>
<evidence type="ECO:0000313" key="11">
    <source>
        <dbReference type="Proteomes" id="UP000789342"/>
    </source>
</evidence>
<proteinExistence type="inferred from homology"/>
<sequence>MSLVWMFGGNVDIELVRSEFGKLIIKFPRFKSIVHGGTFWSRHMWQEVENFDVCANIETRNLSFGTIEELKDCVSKCISEKMDFDKPLWRAYVIYGLEGGKRSAMVIKAHHCIADGQGCMRAIMSLTLEGSELLSDMIKFFKDRMTPPPKPKPSELPLLRHRAIKSHVDRIPEFLFVPYVLLLNALYILWLLFNEIGVGIVNQVKIGKMSLMRKNLVYRESGKLERTMSWTKELKITDISIPRKAYGVSLNDVMAGINALIMTIITRAIRAYFSEINRVLDDELMMFIPMSMRVATDWECNNASTGEWSFISMKEQTIKESILHVHREMKRLKSSLIAKLRYIFLSNWPIPGIFNKRLMTAMEEVGHGVITNVPGPMHSLTFAGQKIEHFTVTPPQNCPGGFAIGIISYDGKITCSVHNDKMPNYPNISTRVTELINEEFEALLEESRTELKKRELTLHEKKEPNFIMYTRSASFRIWLTVVQAGRRSKTGVDVNSIGEANINAERRRRVLRLRRSLTYPYDTTASFGQTKSAVNRRCDRCAMNNGYVNMLSVRINHIEELVENLSKIVSSKSYNKNTSHESEAVDFSKMNVDELISFSNKLSASLFGNNSIKKEPEDEVASKVNNRMDINAIINNRDN</sequence>
<dbReference type="InterPro" id="IPR004255">
    <property type="entry name" value="O-acyltransferase_WSD1_N"/>
</dbReference>
<feature type="domain" description="O-acyltransferase WSD1-like N-terminal" evidence="8">
    <location>
        <begin position="18"/>
        <end position="125"/>
    </location>
</feature>
<evidence type="ECO:0000256" key="6">
    <source>
        <dbReference type="ARBA" id="ARBA00047604"/>
    </source>
</evidence>
<keyword evidence="4" id="KW-0012">Acyltransferase</keyword>
<dbReference type="AlphaFoldDB" id="A0A9N8WN27"/>
<evidence type="ECO:0000259" key="8">
    <source>
        <dbReference type="Pfam" id="PF03007"/>
    </source>
</evidence>
<dbReference type="Pfam" id="PF03007">
    <property type="entry name" value="WS_DGAT_cat"/>
    <property type="match status" value="1"/>
</dbReference>
<comment type="pathway">
    <text evidence="2">Lipid metabolism.</text>
</comment>
<evidence type="ECO:0000259" key="9">
    <source>
        <dbReference type="Pfam" id="PF06974"/>
    </source>
</evidence>
<dbReference type="GO" id="GO:0004144">
    <property type="term" value="F:diacylglycerol O-acyltransferase activity"/>
    <property type="evidence" value="ECO:0007669"/>
    <property type="project" value="UniProtKB-EC"/>
</dbReference>
<comment type="catalytic activity">
    <reaction evidence="6">
        <text>a long chain fatty alcohol + a fatty acyl-CoA = a long-chain alcohol wax ester + CoA</text>
        <dbReference type="Rhea" id="RHEA:38443"/>
        <dbReference type="ChEBI" id="CHEBI:17135"/>
        <dbReference type="ChEBI" id="CHEBI:57287"/>
        <dbReference type="ChEBI" id="CHEBI:77636"/>
        <dbReference type="ChEBI" id="CHEBI:235323"/>
        <dbReference type="EC" id="2.3.1.75"/>
    </reaction>
</comment>
<evidence type="ECO:0000256" key="7">
    <source>
        <dbReference type="ARBA" id="ARBA00048109"/>
    </source>
</evidence>
<dbReference type="GO" id="GO:0047196">
    <property type="term" value="F:long-chain-alcohol O-fatty-acyltransferase activity"/>
    <property type="evidence" value="ECO:0007669"/>
    <property type="project" value="UniProtKB-EC"/>
</dbReference>
<evidence type="ECO:0000256" key="2">
    <source>
        <dbReference type="ARBA" id="ARBA00005189"/>
    </source>
</evidence>
<keyword evidence="11" id="KW-1185">Reference proteome</keyword>
<dbReference type="Pfam" id="PF06974">
    <property type="entry name" value="WS_DGAT_C"/>
    <property type="match status" value="1"/>
</dbReference>
<feature type="domain" description="O-acyltransferase WSD1 C-terminal" evidence="9">
    <location>
        <begin position="317"/>
        <end position="421"/>
    </location>
</feature>
<evidence type="ECO:0000256" key="5">
    <source>
        <dbReference type="ARBA" id="ARBA00024360"/>
    </source>
</evidence>
<dbReference type="PANTHER" id="PTHR31650">
    <property type="entry name" value="O-ACYLTRANSFERASE (WSD1-LIKE) FAMILY PROTEIN"/>
    <property type="match status" value="1"/>
</dbReference>
<dbReference type="SUPFAM" id="SSF52777">
    <property type="entry name" value="CoA-dependent acyltransferases"/>
    <property type="match status" value="1"/>
</dbReference>
<comment type="catalytic activity">
    <reaction evidence="7">
        <text>an acyl-CoA + a 1,2-diacyl-sn-glycerol = a triacyl-sn-glycerol + CoA</text>
        <dbReference type="Rhea" id="RHEA:10868"/>
        <dbReference type="ChEBI" id="CHEBI:17815"/>
        <dbReference type="ChEBI" id="CHEBI:57287"/>
        <dbReference type="ChEBI" id="CHEBI:58342"/>
        <dbReference type="ChEBI" id="CHEBI:64615"/>
        <dbReference type="EC" id="2.3.1.20"/>
    </reaction>
</comment>
<protein>
    <submittedName>
        <fullName evidence="10">5606_t:CDS:1</fullName>
    </submittedName>
</protein>
<comment type="caution">
    <text evidence="10">The sequence shown here is derived from an EMBL/GenBank/DDBJ whole genome shotgun (WGS) entry which is preliminary data.</text>
</comment>
<dbReference type="GO" id="GO:0019432">
    <property type="term" value="P:triglyceride biosynthetic process"/>
    <property type="evidence" value="ECO:0007669"/>
    <property type="project" value="TreeGrafter"/>
</dbReference>
<comment type="pathway">
    <text evidence="1">Glycerolipid metabolism; triacylglycerol biosynthesis.</text>
</comment>
<evidence type="ECO:0000256" key="3">
    <source>
        <dbReference type="ARBA" id="ARBA00022679"/>
    </source>
</evidence>
<dbReference type="OrthoDB" id="619536at2759"/>
<evidence type="ECO:0000256" key="1">
    <source>
        <dbReference type="ARBA" id="ARBA00004771"/>
    </source>
</evidence>
<dbReference type="EMBL" id="CAJVPV010001367">
    <property type="protein sequence ID" value="CAG8495028.1"/>
    <property type="molecule type" value="Genomic_DNA"/>
</dbReference>
<dbReference type="InterPro" id="IPR009721">
    <property type="entry name" value="O-acyltransferase_WSD1_C"/>
</dbReference>
<gene>
    <name evidence="10" type="ORF">AMORRO_LOCUS2967</name>
</gene>
<comment type="similarity">
    <text evidence="5">In the N-terminal section; belongs to the long-chain O-acyltransferase family.</text>
</comment>
<evidence type="ECO:0000256" key="4">
    <source>
        <dbReference type="ARBA" id="ARBA00023315"/>
    </source>
</evidence>
<dbReference type="PANTHER" id="PTHR31650:SF1">
    <property type="entry name" value="WAX ESTER SYNTHASE_DIACYLGLYCEROL ACYLTRANSFERASE 4-RELATED"/>
    <property type="match status" value="1"/>
</dbReference>